<dbReference type="OrthoDB" id="435799at2759"/>
<comment type="caution">
    <text evidence="1">The sequence shown here is derived from an EMBL/GenBank/DDBJ whole genome shotgun (WGS) entry which is preliminary data.</text>
</comment>
<dbReference type="InterPro" id="IPR011990">
    <property type="entry name" value="TPR-like_helical_dom_sf"/>
</dbReference>
<proteinExistence type="predicted"/>
<evidence type="ECO:0000313" key="1">
    <source>
        <dbReference type="EMBL" id="OQR92370.1"/>
    </source>
</evidence>
<accession>A0A1V9Z3G4</accession>
<name>A0A1V9Z3G4_9STRA</name>
<reference evidence="1 2" key="1">
    <citation type="journal article" date="2014" name="Genome Biol. Evol.">
        <title>The secreted proteins of Achlya hypogyna and Thraustotheca clavata identify the ancestral oomycete secretome and reveal gene acquisitions by horizontal gene transfer.</title>
        <authorList>
            <person name="Misner I."/>
            <person name="Blouin N."/>
            <person name="Leonard G."/>
            <person name="Richards T.A."/>
            <person name="Lane C.E."/>
        </authorList>
    </citation>
    <scope>NUCLEOTIDE SEQUENCE [LARGE SCALE GENOMIC DNA]</scope>
    <source>
        <strain evidence="1 2">ATCC 34112</strain>
    </source>
</reference>
<organism evidence="1 2">
    <name type="scientific">Thraustotheca clavata</name>
    <dbReference type="NCBI Taxonomy" id="74557"/>
    <lineage>
        <taxon>Eukaryota</taxon>
        <taxon>Sar</taxon>
        <taxon>Stramenopiles</taxon>
        <taxon>Oomycota</taxon>
        <taxon>Saprolegniomycetes</taxon>
        <taxon>Saprolegniales</taxon>
        <taxon>Achlyaceae</taxon>
        <taxon>Thraustotheca</taxon>
    </lineage>
</organism>
<keyword evidence="2" id="KW-1185">Reference proteome</keyword>
<protein>
    <submittedName>
        <fullName evidence="1">Uncharacterized protein</fullName>
    </submittedName>
</protein>
<dbReference type="EMBL" id="JNBS01002333">
    <property type="protein sequence ID" value="OQR92370.1"/>
    <property type="molecule type" value="Genomic_DNA"/>
</dbReference>
<evidence type="ECO:0000313" key="2">
    <source>
        <dbReference type="Proteomes" id="UP000243217"/>
    </source>
</evidence>
<dbReference type="Gene3D" id="1.25.40.10">
    <property type="entry name" value="Tetratricopeptide repeat domain"/>
    <property type="match status" value="1"/>
</dbReference>
<sequence length="389" mass="44313">MAQPLGLTLGYFHCFIDIHGGRSAFQGLTTAQVCFQFVVPFTTESRLSQVDHVLNTNDADCVKPATWYVSHAWSYIFLEVIESLDYFFADKDEPVLWFCVFANNQHRAAEMPFTWWQTTFRQSLEAIGNVLMILHPWDNPVTLTRSWCVFEVYVSIVVNANFQVAMASNQATVFMGDLLTDLGSFHNMLSCVNSKDAKSTVASNKESIDQVIEAEVGFVALDRMVLEKFEKWMRETLNERIASSACDLDKAEYLKTLEKWKLIHVSFDDALIDATKAYAIYVDELGPDDPRTLSAQGIQSIVFGYLTQQQSTWEPVLVDVIAKLEKTLGEYHDETLECMTYLGMFYKEQSPTKAMDMLGIVYSRLNEIYGPMACKNSRQNSYTFVLKVE</sequence>
<dbReference type="AlphaFoldDB" id="A0A1V9Z3G4"/>
<dbReference type="Proteomes" id="UP000243217">
    <property type="component" value="Unassembled WGS sequence"/>
</dbReference>
<gene>
    <name evidence="1" type="ORF">THRCLA_08723</name>
</gene>